<protein>
    <submittedName>
        <fullName evidence="1">Uncharacterized protein</fullName>
    </submittedName>
</protein>
<accession>A0AAV5SU16</accession>
<dbReference type="EMBL" id="BTSX01000002">
    <property type="protein sequence ID" value="GMS86185.1"/>
    <property type="molecule type" value="Genomic_DNA"/>
</dbReference>
<proteinExistence type="predicted"/>
<keyword evidence="2" id="KW-1185">Reference proteome</keyword>
<dbReference type="AlphaFoldDB" id="A0AAV5SU16"/>
<comment type="caution">
    <text evidence="1">The sequence shown here is derived from an EMBL/GenBank/DDBJ whole genome shotgun (WGS) entry which is preliminary data.</text>
</comment>
<sequence length="76" mass="8624">EVVLPVSNDSLSHEFGSLVVEQEKTVSVGHLVVLHGAERAVRDDLLPQLRSERNTDELLEVFHHRHEILLHVLVDD</sequence>
<evidence type="ECO:0000313" key="1">
    <source>
        <dbReference type="EMBL" id="GMS86185.1"/>
    </source>
</evidence>
<feature type="non-terminal residue" evidence="1">
    <location>
        <position position="1"/>
    </location>
</feature>
<organism evidence="1 2">
    <name type="scientific">Pristionchus entomophagus</name>
    <dbReference type="NCBI Taxonomy" id="358040"/>
    <lineage>
        <taxon>Eukaryota</taxon>
        <taxon>Metazoa</taxon>
        <taxon>Ecdysozoa</taxon>
        <taxon>Nematoda</taxon>
        <taxon>Chromadorea</taxon>
        <taxon>Rhabditida</taxon>
        <taxon>Rhabditina</taxon>
        <taxon>Diplogasteromorpha</taxon>
        <taxon>Diplogasteroidea</taxon>
        <taxon>Neodiplogasteridae</taxon>
        <taxon>Pristionchus</taxon>
    </lineage>
</organism>
<reference evidence="1" key="1">
    <citation type="submission" date="2023-10" db="EMBL/GenBank/DDBJ databases">
        <title>Genome assembly of Pristionchus species.</title>
        <authorList>
            <person name="Yoshida K."/>
            <person name="Sommer R.J."/>
        </authorList>
    </citation>
    <scope>NUCLEOTIDE SEQUENCE</scope>
    <source>
        <strain evidence="1">RS0144</strain>
    </source>
</reference>
<feature type="non-terminal residue" evidence="1">
    <location>
        <position position="76"/>
    </location>
</feature>
<dbReference type="Proteomes" id="UP001432027">
    <property type="component" value="Unassembled WGS sequence"/>
</dbReference>
<name>A0AAV5SU16_9BILA</name>
<gene>
    <name evidence="1" type="ORF">PENTCL1PPCAC_8360</name>
</gene>
<evidence type="ECO:0000313" key="2">
    <source>
        <dbReference type="Proteomes" id="UP001432027"/>
    </source>
</evidence>